<organism evidence="1">
    <name type="scientific">marine sediment metagenome</name>
    <dbReference type="NCBI Taxonomy" id="412755"/>
    <lineage>
        <taxon>unclassified sequences</taxon>
        <taxon>metagenomes</taxon>
        <taxon>ecological metagenomes</taxon>
    </lineage>
</organism>
<proteinExistence type="predicted"/>
<protein>
    <submittedName>
        <fullName evidence="1">Uncharacterized protein</fullName>
    </submittedName>
</protein>
<accession>A0A0F9BG84</accession>
<comment type="caution">
    <text evidence="1">The sequence shown here is derived from an EMBL/GenBank/DDBJ whole genome shotgun (WGS) entry which is preliminary data.</text>
</comment>
<dbReference type="AlphaFoldDB" id="A0A0F9BG84"/>
<reference evidence="1" key="1">
    <citation type="journal article" date="2015" name="Nature">
        <title>Complex archaea that bridge the gap between prokaryotes and eukaryotes.</title>
        <authorList>
            <person name="Spang A."/>
            <person name="Saw J.H."/>
            <person name="Jorgensen S.L."/>
            <person name="Zaremba-Niedzwiedzka K."/>
            <person name="Martijn J."/>
            <person name="Lind A.E."/>
            <person name="van Eijk R."/>
            <person name="Schleper C."/>
            <person name="Guy L."/>
            <person name="Ettema T.J."/>
        </authorList>
    </citation>
    <scope>NUCLEOTIDE SEQUENCE</scope>
</reference>
<feature type="non-terminal residue" evidence="1">
    <location>
        <position position="24"/>
    </location>
</feature>
<sequence>MAPPLGSPLAALNARTAFHILQPN</sequence>
<name>A0A0F9BG84_9ZZZZ</name>
<evidence type="ECO:0000313" key="1">
    <source>
        <dbReference type="EMBL" id="KKL20760.1"/>
    </source>
</evidence>
<dbReference type="EMBL" id="LAZR01037971">
    <property type="protein sequence ID" value="KKL20760.1"/>
    <property type="molecule type" value="Genomic_DNA"/>
</dbReference>
<gene>
    <name evidence="1" type="ORF">LCGC14_2452230</name>
</gene>